<feature type="domain" description="Response regulatory" evidence="2">
    <location>
        <begin position="10"/>
        <end position="125"/>
    </location>
</feature>
<evidence type="ECO:0000313" key="3">
    <source>
        <dbReference type="EMBL" id="OWM62804.1"/>
    </source>
</evidence>
<accession>A0A218VQJ4</accession>
<dbReference type="PROSITE" id="PS50110">
    <property type="entry name" value="RESPONSE_REGULATORY"/>
    <property type="match status" value="1"/>
</dbReference>
<dbReference type="RefSeq" id="XP_031406835.1">
    <property type="nucleotide sequence ID" value="XM_031550975.1"/>
</dbReference>
<sequence>MGGNAMVKPTALVVDDNKLNRMIHGKLLDVLGIKNRAVENGEEAIEVHLSGEKFDLILMDRDMPVMNGIEATKKLRAMGIKCMIAGISSHSIGPEKEEFMEAGLDDYHEKPLTVAKLLSLVSKIKN</sequence>
<reference evidence="6" key="4">
    <citation type="submission" date="2025-04" db="UniProtKB">
        <authorList>
            <consortium name="RefSeq"/>
        </authorList>
    </citation>
    <scope>IDENTIFICATION</scope>
    <source>
        <tissue evidence="6">Leaf</tissue>
    </source>
</reference>
<gene>
    <name evidence="6" type="primary">LOC116215317</name>
    <name evidence="3" type="ORF">CDL15_Pgr020098</name>
</gene>
<evidence type="ECO:0000313" key="4">
    <source>
        <dbReference type="Proteomes" id="UP000197138"/>
    </source>
</evidence>
<keyword evidence="1" id="KW-0597">Phosphoprotein</keyword>
<evidence type="ECO:0000259" key="2">
    <source>
        <dbReference type="PROSITE" id="PS50110"/>
    </source>
</evidence>
<dbReference type="Pfam" id="PF00072">
    <property type="entry name" value="Response_reg"/>
    <property type="match status" value="1"/>
</dbReference>
<dbReference type="SUPFAM" id="SSF52172">
    <property type="entry name" value="CheY-like"/>
    <property type="match status" value="1"/>
</dbReference>
<protein>
    <submittedName>
        <fullName evidence="6">Two-component response regulator 24</fullName>
    </submittedName>
</protein>
<dbReference type="PANTHER" id="PTHR43228:SF12">
    <property type="entry name" value="TWO-COMPONENT RESPONSE REGULATOR 24"/>
    <property type="match status" value="1"/>
</dbReference>
<reference evidence="5" key="3">
    <citation type="journal article" date="2020" name="Plant Biotechnol. J.">
        <title>The pomegranate (Punica granatum L.) draft genome dissects genetic divergence between soft- and hard-seeded cultivars.</title>
        <authorList>
            <person name="Luo X."/>
            <person name="Li H."/>
            <person name="Wu Z."/>
            <person name="Yao W."/>
            <person name="Zhao P."/>
            <person name="Cao D."/>
            <person name="Yu H."/>
            <person name="Li K."/>
            <person name="Poudel K."/>
            <person name="Zhao D."/>
            <person name="Zhang F."/>
            <person name="Xia X."/>
            <person name="Chen L."/>
            <person name="Wang Q."/>
            <person name="Jing D."/>
            <person name="Cao S."/>
        </authorList>
    </citation>
    <scope>NUCLEOTIDE SEQUENCE [LARGE SCALE GENOMIC DNA]</scope>
</reference>
<dbReference type="Proteomes" id="UP000515151">
    <property type="component" value="Chromosome 7"/>
</dbReference>
<dbReference type="Proteomes" id="UP000197138">
    <property type="component" value="Unassembled WGS sequence"/>
</dbReference>
<evidence type="ECO:0000313" key="5">
    <source>
        <dbReference type="Proteomes" id="UP000515151"/>
    </source>
</evidence>
<evidence type="ECO:0000256" key="1">
    <source>
        <dbReference type="PROSITE-ProRule" id="PRU00169"/>
    </source>
</evidence>
<reference evidence="4" key="1">
    <citation type="journal article" date="2017" name="Plant J.">
        <title>The pomegranate (Punica granatum L.) genome and the genomics of punicalagin biosynthesis.</title>
        <authorList>
            <person name="Qin G."/>
            <person name="Xu C."/>
            <person name="Ming R."/>
            <person name="Tang H."/>
            <person name="Guyot R."/>
            <person name="Kramer E.M."/>
            <person name="Hu Y."/>
            <person name="Yi X."/>
            <person name="Qi Y."/>
            <person name="Xu X."/>
            <person name="Gao Z."/>
            <person name="Pan H."/>
            <person name="Jian J."/>
            <person name="Tian Y."/>
            <person name="Yue Z."/>
            <person name="Xu Y."/>
        </authorList>
    </citation>
    <scope>NUCLEOTIDE SEQUENCE [LARGE SCALE GENOMIC DNA]</scope>
    <source>
        <strain evidence="4">cv. Dabenzi</strain>
    </source>
</reference>
<evidence type="ECO:0000313" key="6">
    <source>
        <dbReference type="RefSeq" id="XP_031406835.1"/>
    </source>
</evidence>
<dbReference type="AlphaFoldDB" id="A0A218VQJ4"/>
<dbReference type="GeneID" id="116215317"/>
<dbReference type="CDD" id="cd17546">
    <property type="entry name" value="REC_hyHK_CKI1_RcsC-like"/>
    <property type="match status" value="1"/>
</dbReference>
<organism evidence="3 4">
    <name type="scientific">Punica granatum</name>
    <name type="common">Pomegranate</name>
    <dbReference type="NCBI Taxonomy" id="22663"/>
    <lineage>
        <taxon>Eukaryota</taxon>
        <taxon>Viridiplantae</taxon>
        <taxon>Streptophyta</taxon>
        <taxon>Embryophyta</taxon>
        <taxon>Tracheophyta</taxon>
        <taxon>Spermatophyta</taxon>
        <taxon>Magnoliopsida</taxon>
        <taxon>eudicotyledons</taxon>
        <taxon>Gunneridae</taxon>
        <taxon>Pentapetalae</taxon>
        <taxon>rosids</taxon>
        <taxon>malvids</taxon>
        <taxon>Myrtales</taxon>
        <taxon>Lythraceae</taxon>
        <taxon>Punica</taxon>
    </lineage>
</organism>
<dbReference type="SMART" id="SM00448">
    <property type="entry name" value="REC"/>
    <property type="match status" value="1"/>
</dbReference>
<proteinExistence type="predicted"/>
<dbReference type="InterPro" id="IPR011006">
    <property type="entry name" value="CheY-like_superfamily"/>
</dbReference>
<dbReference type="GO" id="GO:0000160">
    <property type="term" value="P:phosphorelay signal transduction system"/>
    <property type="evidence" value="ECO:0007669"/>
    <property type="project" value="InterPro"/>
</dbReference>
<feature type="modified residue" description="4-aspartylphosphate" evidence="1">
    <location>
        <position position="60"/>
    </location>
</feature>
<dbReference type="InterPro" id="IPR052048">
    <property type="entry name" value="ST_Response_Regulator"/>
</dbReference>
<name>A0A218VQJ4_PUNGR</name>
<reference evidence="3" key="2">
    <citation type="submission" date="2017-06" db="EMBL/GenBank/DDBJ databases">
        <title>The pomegranate genome and the genomics of punicalagin biosynthesis.</title>
        <authorList>
            <person name="Xu C."/>
        </authorList>
    </citation>
    <scope>NUCLEOTIDE SEQUENCE [LARGE SCALE GENOMIC DNA]</scope>
    <source>
        <tissue evidence="3">Fresh leaf</tissue>
    </source>
</reference>
<dbReference type="PANTHER" id="PTHR43228">
    <property type="entry name" value="TWO-COMPONENT RESPONSE REGULATOR"/>
    <property type="match status" value="1"/>
</dbReference>
<dbReference type="Gene3D" id="3.40.50.2300">
    <property type="match status" value="1"/>
</dbReference>
<keyword evidence="5" id="KW-1185">Reference proteome</keyword>
<dbReference type="InterPro" id="IPR001789">
    <property type="entry name" value="Sig_transdc_resp-reg_receiver"/>
</dbReference>
<dbReference type="EMBL" id="MTKT01006319">
    <property type="protein sequence ID" value="OWM62804.1"/>
    <property type="molecule type" value="Genomic_DNA"/>
</dbReference>
<dbReference type="OrthoDB" id="21225at2759"/>